<keyword evidence="1" id="KW-0732">Signal</keyword>
<protein>
    <recommendedName>
        <fullName evidence="4">Secreted protein</fullName>
    </recommendedName>
</protein>
<reference evidence="2 3" key="1">
    <citation type="submission" date="2018-08" db="EMBL/GenBank/DDBJ databases">
        <title>Genomic investigation of the strawberry pathogen Phytophthora fragariae indicates pathogenicity is determined by transcriptional variation in three key races.</title>
        <authorList>
            <person name="Adams T.M."/>
            <person name="Armitage A.D."/>
            <person name="Sobczyk M.K."/>
            <person name="Bates H.J."/>
            <person name="Dunwell J.M."/>
            <person name="Nellist C.F."/>
            <person name="Harrison R.J."/>
        </authorList>
    </citation>
    <scope>NUCLEOTIDE SEQUENCE [LARGE SCALE GENOMIC DNA]</scope>
    <source>
        <strain evidence="2 3">SCRP333</strain>
    </source>
</reference>
<name>A0A6A4D5G7_9STRA</name>
<feature type="chain" id="PRO_5025603500" description="Secreted protein" evidence="1">
    <location>
        <begin position="19"/>
        <end position="69"/>
    </location>
</feature>
<proteinExistence type="predicted"/>
<gene>
    <name evidence="2" type="ORF">PR003_g22766</name>
</gene>
<sequence length="69" mass="8126">MRLCPSLMLWYSFRMCITFLMQVTMDFCLDIHFYRRDLAVDVNECSVAIYDPWQSGDRTNSLPTYSNGS</sequence>
<evidence type="ECO:0008006" key="4">
    <source>
        <dbReference type="Google" id="ProtNLM"/>
    </source>
</evidence>
<dbReference type="Proteomes" id="UP000434957">
    <property type="component" value="Unassembled WGS sequence"/>
</dbReference>
<dbReference type="EMBL" id="QXFT01002306">
    <property type="protein sequence ID" value="KAE9300365.1"/>
    <property type="molecule type" value="Genomic_DNA"/>
</dbReference>
<organism evidence="2 3">
    <name type="scientific">Phytophthora rubi</name>
    <dbReference type="NCBI Taxonomy" id="129364"/>
    <lineage>
        <taxon>Eukaryota</taxon>
        <taxon>Sar</taxon>
        <taxon>Stramenopiles</taxon>
        <taxon>Oomycota</taxon>
        <taxon>Peronosporomycetes</taxon>
        <taxon>Peronosporales</taxon>
        <taxon>Peronosporaceae</taxon>
        <taxon>Phytophthora</taxon>
    </lineage>
</organism>
<accession>A0A6A4D5G7</accession>
<evidence type="ECO:0000313" key="2">
    <source>
        <dbReference type="EMBL" id="KAE9300365.1"/>
    </source>
</evidence>
<comment type="caution">
    <text evidence="2">The sequence shown here is derived from an EMBL/GenBank/DDBJ whole genome shotgun (WGS) entry which is preliminary data.</text>
</comment>
<keyword evidence="3" id="KW-1185">Reference proteome</keyword>
<evidence type="ECO:0000256" key="1">
    <source>
        <dbReference type="SAM" id="SignalP"/>
    </source>
</evidence>
<feature type="signal peptide" evidence="1">
    <location>
        <begin position="1"/>
        <end position="18"/>
    </location>
</feature>
<evidence type="ECO:0000313" key="3">
    <source>
        <dbReference type="Proteomes" id="UP000434957"/>
    </source>
</evidence>
<dbReference type="AlphaFoldDB" id="A0A6A4D5G7"/>